<evidence type="ECO:0000313" key="2">
    <source>
        <dbReference type="Proteomes" id="UP000736335"/>
    </source>
</evidence>
<comment type="caution">
    <text evidence="1">The sequence shown here is derived from an EMBL/GenBank/DDBJ whole genome shotgun (WGS) entry which is preliminary data.</text>
</comment>
<organism evidence="1 2">
    <name type="scientific">Thelephora terrestris</name>
    <dbReference type="NCBI Taxonomy" id="56493"/>
    <lineage>
        <taxon>Eukaryota</taxon>
        <taxon>Fungi</taxon>
        <taxon>Dikarya</taxon>
        <taxon>Basidiomycota</taxon>
        <taxon>Agaricomycotina</taxon>
        <taxon>Agaricomycetes</taxon>
        <taxon>Thelephorales</taxon>
        <taxon>Thelephoraceae</taxon>
        <taxon>Thelephora</taxon>
    </lineage>
</organism>
<reference evidence="1" key="1">
    <citation type="journal article" date="2020" name="Nat. Commun.">
        <title>Large-scale genome sequencing of mycorrhizal fungi provides insights into the early evolution of symbiotic traits.</title>
        <authorList>
            <person name="Miyauchi S."/>
            <person name="Kiss E."/>
            <person name="Kuo A."/>
            <person name="Drula E."/>
            <person name="Kohler A."/>
            <person name="Sanchez-Garcia M."/>
            <person name="Morin E."/>
            <person name="Andreopoulos B."/>
            <person name="Barry K.W."/>
            <person name="Bonito G."/>
            <person name="Buee M."/>
            <person name="Carver A."/>
            <person name="Chen C."/>
            <person name="Cichocki N."/>
            <person name="Clum A."/>
            <person name="Culley D."/>
            <person name="Crous P.W."/>
            <person name="Fauchery L."/>
            <person name="Girlanda M."/>
            <person name="Hayes R.D."/>
            <person name="Keri Z."/>
            <person name="LaButti K."/>
            <person name="Lipzen A."/>
            <person name="Lombard V."/>
            <person name="Magnuson J."/>
            <person name="Maillard F."/>
            <person name="Murat C."/>
            <person name="Nolan M."/>
            <person name="Ohm R.A."/>
            <person name="Pangilinan J."/>
            <person name="Pereira M.F."/>
            <person name="Perotto S."/>
            <person name="Peter M."/>
            <person name="Pfister S."/>
            <person name="Riley R."/>
            <person name="Sitrit Y."/>
            <person name="Stielow J.B."/>
            <person name="Szollosi G."/>
            <person name="Zifcakova L."/>
            <person name="Stursova M."/>
            <person name="Spatafora J.W."/>
            <person name="Tedersoo L."/>
            <person name="Vaario L.M."/>
            <person name="Yamada A."/>
            <person name="Yan M."/>
            <person name="Wang P."/>
            <person name="Xu J."/>
            <person name="Bruns T."/>
            <person name="Baldrian P."/>
            <person name="Vilgalys R."/>
            <person name="Dunand C."/>
            <person name="Henrissat B."/>
            <person name="Grigoriev I.V."/>
            <person name="Hibbett D."/>
            <person name="Nagy L.G."/>
            <person name="Martin F.M."/>
        </authorList>
    </citation>
    <scope>NUCLEOTIDE SEQUENCE</scope>
    <source>
        <strain evidence="1">UH-Tt-Lm1</strain>
    </source>
</reference>
<protein>
    <submittedName>
        <fullName evidence="1">Uncharacterized protein</fullName>
    </submittedName>
</protein>
<reference evidence="1" key="2">
    <citation type="submission" date="2020-11" db="EMBL/GenBank/DDBJ databases">
        <authorList>
            <consortium name="DOE Joint Genome Institute"/>
            <person name="Kuo A."/>
            <person name="Miyauchi S."/>
            <person name="Kiss E."/>
            <person name="Drula E."/>
            <person name="Kohler A."/>
            <person name="Sanchez-Garcia M."/>
            <person name="Andreopoulos B."/>
            <person name="Barry K.W."/>
            <person name="Bonito G."/>
            <person name="Buee M."/>
            <person name="Carver A."/>
            <person name="Chen C."/>
            <person name="Cichocki N."/>
            <person name="Clum A."/>
            <person name="Culley D."/>
            <person name="Crous P.W."/>
            <person name="Fauchery L."/>
            <person name="Girlanda M."/>
            <person name="Hayes R."/>
            <person name="Keri Z."/>
            <person name="Labutti K."/>
            <person name="Lipzen A."/>
            <person name="Lombard V."/>
            <person name="Magnuson J."/>
            <person name="Maillard F."/>
            <person name="Morin E."/>
            <person name="Murat C."/>
            <person name="Nolan M."/>
            <person name="Ohm R."/>
            <person name="Pangilinan J."/>
            <person name="Pereira M."/>
            <person name="Perotto S."/>
            <person name="Peter M."/>
            <person name="Riley R."/>
            <person name="Sitrit Y."/>
            <person name="Stielow B."/>
            <person name="Szollosi G."/>
            <person name="Zifcakova L."/>
            <person name="Stursova M."/>
            <person name="Spatafora J.W."/>
            <person name="Tedersoo L."/>
            <person name="Vaario L.-M."/>
            <person name="Yamada A."/>
            <person name="Yan M."/>
            <person name="Wang P."/>
            <person name="Xu J."/>
            <person name="Bruns T."/>
            <person name="Baldrian P."/>
            <person name="Vilgalys R."/>
            <person name="Henrissat B."/>
            <person name="Grigoriev I.V."/>
            <person name="Hibbett D."/>
            <person name="Nagy L.G."/>
            <person name="Martin F.M."/>
        </authorList>
    </citation>
    <scope>NUCLEOTIDE SEQUENCE</scope>
    <source>
        <strain evidence="1">UH-Tt-Lm1</strain>
    </source>
</reference>
<evidence type="ECO:0000313" key="1">
    <source>
        <dbReference type="EMBL" id="KAF9778032.1"/>
    </source>
</evidence>
<name>A0A9P6L150_9AGAM</name>
<sequence>MRQGLFCVQRMEDTATNLIKPVMKMNSPPSIFKHRREPIQKLCPIKSTGRRWRWWATPDDPVARAGFDQGRGELQKDVYQPATNQSLGWGENLGHEVRGSGAKYSDRDQPAIRELEPVWAVLGVHKRQSVSLACVDAENRPQAVLAVNCNKEDQPHHRQIETDAIDAPPTTTQDPGFSGKQSFSWVDPASPSTGASSTWIVTDVLALSVACTIPIKLFFLDTAATSAITREGVGWGLKTLFGYSTDPGTSGVQIRSSPNGS</sequence>
<keyword evidence="2" id="KW-1185">Reference proteome</keyword>
<dbReference type="EMBL" id="WIUZ02000025">
    <property type="protein sequence ID" value="KAF9778032.1"/>
    <property type="molecule type" value="Genomic_DNA"/>
</dbReference>
<accession>A0A9P6L150</accession>
<proteinExistence type="predicted"/>
<gene>
    <name evidence="1" type="ORF">BJ322DRAFT_1025392</name>
</gene>
<dbReference type="Proteomes" id="UP000736335">
    <property type="component" value="Unassembled WGS sequence"/>
</dbReference>
<dbReference type="AlphaFoldDB" id="A0A9P6L150"/>